<dbReference type="Gene3D" id="1.10.357.10">
    <property type="entry name" value="Tetracycline Repressor, domain 2"/>
    <property type="match status" value="1"/>
</dbReference>
<feature type="compositionally biased region" description="Basic and acidic residues" evidence="5">
    <location>
        <begin position="132"/>
        <end position="146"/>
    </location>
</feature>
<feature type="domain" description="HTH tetR-type" evidence="6">
    <location>
        <begin position="9"/>
        <end position="68"/>
    </location>
</feature>
<keyword evidence="8" id="KW-1185">Reference proteome</keyword>
<organism evidence="7 8">
    <name type="scientific">Actinoplanes palleronii</name>
    <dbReference type="NCBI Taxonomy" id="113570"/>
    <lineage>
        <taxon>Bacteria</taxon>
        <taxon>Bacillati</taxon>
        <taxon>Actinomycetota</taxon>
        <taxon>Actinomycetes</taxon>
        <taxon>Micromonosporales</taxon>
        <taxon>Micromonosporaceae</taxon>
        <taxon>Actinoplanes</taxon>
    </lineage>
</organism>
<gene>
    <name evidence="7" type="ORF">Apa02nite_099930</name>
</gene>
<reference evidence="7 8" key="1">
    <citation type="submission" date="2021-01" db="EMBL/GenBank/DDBJ databases">
        <title>Whole genome shotgun sequence of Actinoplanes palleronii NBRC 14916.</title>
        <authorList>
            <person name="Komaki H."/>
            <person name="Tamura T."/>
        </authorList>
    </citation>
    <scope>NUCLEOTIDE SEQUENCE [LARGE SCALE GENOMIC DNA]</scope>
    <source>
        <strain evidence="7 8">NBRC 14916</strain>
    </source>
</reference>
<evidence type="ECO:0000256" key="3">
    <source>
        <dbReference type="ARBA" id="ARBA00023163"/>
    </source>
</evidence>
<evidence type="ECO:0000313" key="7">
    <source>
        <dbReference type="EMBL" id="GIE73885.1"/>
    </source>
</evidence>
<dbReference type="PROSITE" id="PS50977">
    <property type="entry name" value="HTH_TETR_2"/>
    <property type="match status" value="1"/>
</dbReference>
<dbReference type="InterPro" id="IPR049445">
    <property type="entry name" value="TetR_SbtR-like_C"/>
</dbReference>
<dbReference type="PRINTS" id="PR00455">
    <property type="entry name" value="HTHTETR"/>
</dbReference>
<dbReference type="SUPFAM" id="SSF46689">
    <property type="entry name" value="Homeodomain-like"/>
    <property type="match status" value="1"/>
</dbReference>
<evidence type="ECO:0000256" key="1">
    <source>
        <dbReference type="ARBA" id="ARBA00023015"/>
    </source>
</evidence>
<comment type="caution">
    <text evidence="7">The sequence shown here is derived from an EMBL/GenBank/DDBJ whole genome shotgun (WGS) entry which is preliminary data.</text>
</comment>
<evidence type="ECO:0000256" key="4">
    <source>
        <dbReference type="PROSITE-ProRule" id="PRU00335"/>
    </source>
</evidence>
<dbReference type="InterPro" id="IPR050109">
    <property type="entry name" value="HTH-type_TetR-like_transc_reg"/>
</dbReference>
<name>A0ABQ4BUN1_9ACTN</name>
<feature type="region of interest" description="Disordered" evidence="5">
    <location>
        <begin position="115"/>
        <end position="146"/>
    </location>
</feature>
<evidence type="ECO:0000313" key="8">
    <source>
        <dbReference type="Proteomes" id="UP000624709"/>
    </source>
</evidence>
<accession>A0ABQ4BUN1</accession>
<evidence type="ECO:0000256" key="2">
    <source>
        <dbReference type="ARBA" id="ARBA00023125"/>
    </source>
</evidence>
<dbReference type="PANTHER" id="PTHR30055:SF234">
    <property type="entry name" value="HTH-TYPE TRANSCRIPTIONAL REGULATOR BETI"/>
    <property type="match status" value="1"/>
</dbReference>
<dbReference type="InterPro" id="IPR036271">
    <property type="entry name" value="Tet_transcr_reg_TetR-rel_C_sf"/>
</dbReference>
<dbReference type="Proteomes" id="UP000624709">
    <property type="component" value="Unassembled WGS sequence"/>
</dbReference>
<evidence type="ECO:0000259" key="6">
    <source>
        <dbReference type="PROSITE" id="PS50977"/>
    </source>
</evidence>
<dbReference type="PANTHER" id="PTHR30055">
    <property type="entry name" value="HTH-TYPE TRANSCRIPTIONAL REGULATOR RUTR"/>
    <property type="match status" value="1"/>
</dbReference>
<keyword evidence="1" id="KW-0805">Transcription regulation</keyword>
<dbReference type="Pfam" id="PF21597">
    <property type="entry name" value="TetR_C_43"/>
    <property type="match status" value="1"/>
</dbReference>
<dbReference type="Pfam" id="PF00440">
    <property type="entry name" value="TetR_N"/>
    <property type="match status" value="1"/>
</dbReference>
<keyword evidence="3" id="KW-0804">Transcription</keyword>
<proteinExistence type="predicted"/>
<feature type="DNA-binding region" description="H-T-H motif" evidence="4">
    <location>
        <begin position="31"/>
        <end position="50"/>
    </location>
</feature>
<sequence length="213" mass="22238">MAGQRADARRNYELLLAVAKQAVAEQGTDASLEQIARTAGVGSGTVRRHFPTRHDLLEAVFRKQIDELSEQAASLAGHPDSRTALLEWLGSVLTFGATTRGLAEALNRDHIAAAGATTRGRYQPASPSATTHGRDHPGGPGEGHEHCATARLTEAGEPLVRRAAADGMVTPGVTITDLLNLITGIALATEHHPDGAAEASRLLGLTVAGVSPR</sequence>
<protein>
    <submittedName>
        <fullName evidence="7">TetR family transcriptional regulator</fullName>
    </submittedName>
</protein>
<keyword evidence="2 4" id="KW-0238">DNA-binding</keyword>
<dbReference type="InterPro" id="IPR001647">
    <property type="entry name" value="HTH_TetR"/>
</dbReference>
<dbReference type="InterPro" id="IPR009057">
    <property type="entry name" value="Homeodomain-like_sf"/>
</dbReference>
<dbReference type="SUPFAM" id="SSF48498">
    <property type="entry name" value="Tetracyclin repressor-like, C-terminal domain"/>
    <property type="match status" value="1"/>
</dbReference>
<dbReference type="RefSeq" id="WP_203831429.1">
    <property type="nucleotide sequence ID" value="NZ_BAAATY010000081.1"/>
</dbReference>
<evidence type="ECO:0000256" key="5">
    <source>
        <dbReference type="SAM" id="MobiDB-lite"/>
    </source>
</evidence>
<dbReference type="EMBL" id="BOMS01000194">
    <property type="protein sequence ID" value="GIE73885.1"/>
    <property type="molecule type" value="Genomic_DNA"/>
</dbReference>